<feature type="transmembrane region" description="Helical" evidence="11">
    <location>
        <begin position="563"/>
        <end position="586"/>
    </location>
</feature>
<keyword evidence="9 11" id="KW-0472">Membrane</keyword>
<name>A0A9P0QQM9_9ASCO</name>
<accession>A0A9P0QQM9</accession>
<comment type="caution">
    <text evidence="11">Lacks conserved residue(s) required for the propagation of feature annotation.</text>
</comment>
<dbReference type="GO" id="GO:0043332">
    <property type="term" value="C:mating projection tip"/>
    <property type="evidence" value="ECO:0007669"/>
    <property type="project" value="UniProtKB-UniRule"/>
</dbReference>
<evidence type="ECO:0000256" key="11">
    <source>
        <dbReference type="RuleBase" id="RU366035"/>
    </source>
</evidence>
<evidence type="ECO:0000256" key="6">
    <source>
        <dbReference type="ARBA" id="ARBA00022692"/>
    </source>
</evidence>
<comment type="caution">
    <text evidence="12">The sequence shown here is derived from an EMBL/GenBank/DDBJ whole genome shotgun (WGS) entry which is preliminary data.</text>
</comment>
<reference evidence="12" key="1">
    <citation type="submission" date="2022-03" db="EMBL/GenBank/DDBJ databases">
        <authorList>
            <person name="Legras J.-L."/>
            <person name="Devillers H."/>
            <person name="Grondin C."/>
        </authorList>
    </citation>
    <scope>NUCLEOTIDE SEQUENCE</scope>
    <source>
        <strain evidence="12">CLIB 1423</strain>
    </source>
</reference>
<dbReference type="Proteomes" id="UP000837801">
    <property type="component" value="Unassembled WGS sequence"/>
</dbReference>
<keyword evidence="13" id="KW-1185">Reference proteome</keyword>
<dbReference type="PANTHER" id="PTHR31030">
    <property type="entry name" value="PLASMA MEMBRANE FUSION PROTEIN PRM1"/>
    <property type="match status" value="1"/>
</dbReference>
<dbReference type="AlphaFoldDB" id="A0A9P0QQM9"/>
<dbReference type="PANTHER" id="PTHR31030:SF1">
    <property type="entry name" value="PLASMA MEMBRANE FUSION PROTEIN PRM1"/>
    <property type="match status" value="1"/>
</dbReference>
<evidence type="ECO:0000256" key="7">
    <source>
        <dbReference type="ARBA" id="ARBA00022971"/>
    </source>
</evidence>
<keyword evidence="7 11" id="KW-0184">Conjugation</keyword>
<comment type="subcellular location">
    <subcellularLocation>
        <location evidence="2 11">Cell membrane</location>
        <topology evidence="2 11">Multi-pass membrane protein</topology>
    </subcellularLocation>
</comment>
<dbReference type="InterPro" id="IPR026777">
    <property type="entry name" value="PRM1"/>
</dbReference>
<organism evidence="12 13">
    <name type="scientific">[Candida] railenensis</name>
    <dbReference type="NCBI Taxonomy" id="45579"/>
    <lineage>
        <taxon>Eukaryota</taxon>
        <taxon>Fungi</taxon>
        <taxon>Dikarya</taxon>
        <taxon>Ascomycota</taxon>
        <taxon>Saccharomycotina</taxon>
        <taxon>Pichiomycetes</taxon>
        <taxon>Debaryomycetaceae</taxon>
        <taxon>Kurtzmaniella</taxon>
    </lineage>
</organism>
<evidence type="ECO:0000256" key="10">
    <source>
        <dbReference type="ARBA" id="ARBA00023180"/>
    </source>
</evidence>
<dbReference type="GO" id="GO:0032220">
    <property type="term" value="P:plasma membrane fusion involved in cytogamy"/>
    <property type="evidence" value="ECO:0007669"/>
    <property type="project" value="TreeGrafter"/>
</dbReference>
<keyword evidence="8 11" id="KW-1133">Transmembrane helix</keyword>
<dbReference type="OrthoDB" id="5356111at2759"/>
<feature type="transmembrane region" description="Helical" evidence="11">
    <location>
        <begin position="286"/>
        <end position="306"/>
    </location>
</feature>
<proteinExistence type="inferred from homology"/>
<evidence type="ECO:0000313" key="13">
    <source>
        <dbReference type="Proteomes" id="UP000837801"/>
    </source>
</evidence>
<evidence type="ECO:0000256" key="1">
    <source>
        <dbReference type="ARBA" id="ARBA00002512"/>
    </source>
</evidence>
<evidence type="ECO:0000256" key="8">
    <source>
        <dbReference type="ARBA" id="ARBA00022989"/>
    </source>
</evidence>
<keyword evidence="6 11" id="KW-0812">Transmembrane</keyword>
<keyword evidence="10" id="KW-0325">Glycoprotein</keyword>
<comment type="function">
    <text evidence="1 11">Involved in cell fusion during mating by stabilizing the plasma membrane fusion event.</text>
</comment>
<dbReference type="EMBL" id="CAKXYY010000008">
    <property type="protein sequence ID" value="CAH2352951.1"/>
    <property type="molecule type" value="Genomic_DNA"/>
</dbReference>
<protein>
    <recommendedName>
        <fullName evidence="4 11">Plasma membrane fusion protein PRM1</fullName>
    </recommendedName>
</protein>
<feature type="transmembrane region" description="Helical" evidence="11">
    <location>
        <begin position="370"/>
        <end position="392"/>
    </location>
</feature>
<evidence type="ECO:0000256" key="5">
    <source>
        <dbReference type="ARBA" id="ARBA00022475"/>
    </source>
</evidence>
<feature type="transmembrane region" description="Helical" evidence="11">
    <location>
        <begin position="15"/>
        <end position="33"/>
    </location>
</feature>
<comment type="similarity">
    <text evidence="3 11">Belongs to the PRM1 family.</text>
</comment>
<evidence type="ECO:0000313" key="12">
    <source>
        <dbReference type="EMBL" id="CAH2352951.1"/>
    </source>
</evidence>
<dbReference type="GO" id="GO:0005886">
    <property type="term" value="C:plasma membrane"/>
    <property type="evidence" value="ECO:0007669"/>
    <property type="project" value="UniProtKB-SubCell"/>
</dbReference>
<sequence length="689" mass="76856">MRAYLNLCERLSQVYLNQWTLMLVLMTLKIFLFRNALSNSISKASDETALVCEYLKAYSSLISIIPQRLVNMANQLLLEALDELNVGTVYVVKFILTIVEYLIVFYIEVLFGTMTCLITAALTGTVDLALDSTESLISSVNSTIIGLADDVQSGLDGLSTILNEVISAYEKAESFFTGKTYNATDYVDQINLTVSALKNLKIPSSVTESIEAIKTDVPTFSTNSTVEFIEFGFDSIKSKVTLKLAQNVTIADFSSFPTLQEIQFCSSTTEFDKDYGKIGNIIQRTANWILIALIVASCTSVVLFAISEYLKWNRQNNLAEELSGTLNLSEDSRKSQLLRIISIYECQASYLFRKYFDVSSIFIPYVFSPYANFIFGLGTCSLITVGLQSLIIRELSSEFAKVKGYIVKSALGDFDSTFSAAAKNWTSETNLFLSEQESQLNEELFGWIQSVTTTVNGSVNSLMSDLNKGLSIFNNTVLYSPMNTVVYCVIGRKLEEIQEGLEWVHKNAELTLPHISENLLSNELSSIVGSNTSISTIETYGTKLGDTLDSIIEVYKKQLKTELLVAICLLSVWFLQVIFGTILVLVRKNSYLGSRMKNMLHNSSAERSESLEKKNYLQPSAQDISSPRQLTLDEKRLYGYPYVDPYENFIINGNAGPSSSVYSHGDTLQFTISSDDRSHTFTYSSKSKK</sequence>
<keyword evidence="5 11" id="KW-1003">Cell membrane</keyword>
<evidence type="ECO:0000256" key="2">
    <source>
        <dbReference type="ARBA" id="ARBA00004651"/>
    </source>
</evidence>
<gene>
    <name evidence="12" type="ORF">CLIB1423_08S04566</name>
</gene>
<evidence type="ECO:0000256" key="9">
    <source>
        <dbReference type="ARBA" id="ARBA00023136"/>
    </source>
</evidence>
<evidence type="ECO:0000256" key="4">
    <source>
        <dbReference type="ARBA" id="ARBA00017621"/>
    </source>
</evidence>
<evidence type="ECO:0000256" key="3">
    <source>
        <dbReference type="ARBA" id="ARBA00010780"/>
    </source>
</evidence>